<sequence length="76" mass="8952">MINQGKEEIDEIEANRELERAGILSDEISNPGRPLRKILRKLRDTNLLPQNIRQIYGSWKIKISTTITRNEIIYQF</sequence>
<accession>A0ABX2B3S7</accession>
<keyword evidence="2" id="KW-1185">Reference proteome</keyword>
<name>A0ABX2B3S7_9BACT</name>
<evidence type="ECO:0000313" key="2">
    <source>
        <dbReference type="Proteomes" id="UP000820977"/>
    </source>
</evidence>
<protein>
    <submittedName>
        <fullName evidence="1">Uncharacterized protein</fullName>
    </submittedName>
</protein>
<evidence type="ECO:0000313" key="1">
    <source>
        <dbReference type="EMBL" id="NPE26169.1"/>
    </source>
</evidence>
<organism evidence="1 2">
    <name type="scientific">Xylanibacter caecicola</name>
    <dbReference type="NCBI Taxonomy" id="2736294"/>
    <lineage>
        <taxon>Bacteria</taxon>
        <taxon>Pseudomonadati</taxon>
        <taxon>Bacteroidota</taxon>
        <taxon>Bacteroidia</taxon>
        <taxon>Bacteroidales</taxon>
        <taxon>Prevotellaceae</taxon>
        <taxon>Xylanibacter</taxon>
    </lineage>
</organism>
<proteinExistence type="predicted"/>
<dbReference type="EMBL" id="JABKKJ010000031">
    <property type="protein sequence ID" value="NPE26169.1"/>
    <property type="molecule type" value="Genomic_DNA"/>
</dbReference>
<comment type="caution">
    <text evidence="1">The sequence shown here is derived from an EMBL/GenBank/DDBJ whole genome shotgun (WGS) entry which is preliminary data.</text>
</comment>
<reference evidence="1 2" key="1">
    <citation type="submission" date="2020-05" db="EMBL/GenBank/DDBJ databases">
        <title>Distinct polysaccharide utilization as determinants for interspecies competition between intestinal Prevotella spp.</title>
        <authorList>
            <person name="Galvez E.J.C."/>
            <person name="Iljazovic A."/>
            <person name="Strowig T."/>
        </authorList>
    </citation>
    <scope>NUCLEOTIDE SEQUENCE [LARGE SCALE GENOMIC DNA]</scope>
    <source>
        <strain evidence="1 2">PCHR</strain>
    </source>
</reference>
<dbReference type="RefSeq" id="WP_172345633.1">
    <property type="nucleotide sequence ID" value="NZ_CASTNK010000004.1"/>
</dbReference>
<gene>
    <name evidence="1" type="ORF">HPS54_11730</name>
</gene>
<dbReference type="Proteomes" id="UP000820977">
    <property type="component" value="Unassembled WGS sequence"/>
</dbReference>